<sequence length="174" mass="18843">MNFLAFAAAAGLIAGMALAPATAAPVSVQKTAKSGNTLDYLRTAASSDQYEIQSSQLAISNDSDPAISDFAREMIKDHQRTTQVLKHAAQSAGISAPAPRLLPEHTQMLTALRAKGSDFAKTYLAQQKQAHQQALQLQRNYARNGDTPALREAAQKAAAVIEEHIRHLDRLNRR</sequence>
<organism evidence="3 4">
    <name type="scientific">Stakelama pacifica</name>
    <dbReference type="NCBI Taxonomy" id="517720"/>
    <lineage>
        <taxon>Bacteria</taxon>
        <taxon>Pseudomonadati</taxon>
        <taxon>Pseudomonadota</taxon>
        <taxon>Alphaproteobacteria</taxon>
        <taxon>Sphingomonadales</taxon>
        <taxon>Sphingomonadaceae</taxon>
        <taxon>Stakelama</taxon>
    </lineage>
</organism>
<proteinExistence type="predicted"/>
<keyword evidence="4" id="KW-1185">Reference proteome</keyword>
<dbReference type="InterPro" id="IPR025419">
    <property type="entry name" value="DUF4142"/>
</dbReference>
<dbReference type="OrthoDB" id="8005547at2"/>
<protein>
    <submittedName>
        <fullName evidence="3">Putative membrane protein</fullName>
    </submittedName>
</protein>
<name>A0A4R6FXZ3_9SPHN</name>
<feature type="domain" description="DUF4142" evidence="2">
    <location>
        <begin position="39"/>
        <end position="171"/>
    </location>
</feature>
<dbReference type="EMBL" id="SNWD01000001">
    <property type="protein sequence ID" value="TDN86876.1"/>
    <property type="molecule type" value="Genomic_DNA"/>
</dbReference>
<dbReference type="Gene3D" id="1.20.1260.10">
    <property type="match status" value="1"/>
</dbReference>
<evidence type="ECO:0000256" key="1">
    <source>
        <dbReference type="SAM" id="SignalP"/>
    </source>
</evidence>
<feature type="chain" id="PRO_5020955062" evidence="1">
    <location>
        <begin position="24"/>
        <end position="174"/>
    </location>
</feature>
<dbReference type="PANTHER" id="PTHR38593:SF1">
    <property type="entry name" value="BLR2558 PROTEIN"/>
    <property type="match status" value="1"/>
</dbReference>
<gene>
    <name evidence="3" type="ORF">EV664_101454</name>
</gene>
<keyword evidence="1" id="KW-0732">Signal</keyword>
<dbReference type="PANTHER" id="PTHR38593">
    <property type="entry name" value="BLR2558 PROTEIN"/>
    <property type="match status" value="1"/>
</dbReference>
<evidence type="ECO:0000259" key="2">
    <source>
        <dbReference type="Pfam" id="PF13628"/>
    </source>
</evidence>
<dbReference type="InterPro" id="IPR012347">
    <property type="entry name" value="Ferritin-like"/>
</dbReference>
<dbReference type="AlphaFoldDB" id="A0A4R6FXZ3"/>
<comment type="caution">
    <text evidence="3">The sequence shown here is derived from an EMBL/GenBank/DDBJ whole genome shotgun (WGS) entry which is preliminary data.</text>
</comment>
<dbReference type="RefSeq" id="WP_133494043.1">
    <property type="nucleotide sequence ID" value="NZ_BMLU01000001.1"/>
</dbReference>
<evidence type="ECO:0000313" key="3">
    <source>
        <dbReference type="EMBL" id="TDN86876.1"/>
    </source>
</evidence>
<dbReference type="Proteomes" id="UP000295493">
    <property type="component" value="Unassembled WGS sequence"/>
</dbReference>
<evidence type="ECO:0000313" key="4">
    <source>
        <dbReference type="Proteomes" id="UP000295493"/>
    </source>
</evidence>
<dbReference type="Pfam" id="PF13628">
    <property type="entry name" value="DUF4142"/>
    <property type="match status" value="1"/>
</dbReference>
<feature type="signal peptide" evidence="1">
    <location>
        <begin position="1"/>
        <end position="23"/>
    </location>
</feature>
<accession>A0A4R6FXZ3</accession>
<reference evidence="3 4" key="1">
    <citation type="submission" date="2019-03" db="EMBL/GenBank/DDBJ databases">
        <title>Genomic Encyclopedia of Type Strains, Phase IV (KMG-IV): sequencing the most valuable type-strain genomes for metagenomic binning, comparative biology and taxonomic classification.</title>
        <authorList>
            <person name="Goeker M."/>
        </authorList>
    </citation>
    <scope>NUCLEOTIDE SEQUENCE [LARGE SCALE GENOMIC DNA]</scope>
    <source>
        <strain evidence="3 4">DSM 25059</strain>
    </source>
</reference>